<evidence type="ECO:0000256" key="1">
    <source>
        <dbReference type="SAM" id="Phobius"/>
    </source>
</evidence>
<sequence length="264" mass="26618">MITRAVIGLLAELAGRPEWGRAMLAEAEQISDPRARRRFARGCLWALALSVPAGVGTLLVAGLSSLTVVVVALVRYPGIVSGAGTWVAVGLFSIVVVGYVTIGAGLAARLGRGGPTGQMLASGAVIAGVWMVALVASGTPAGISIPLLALAPCVALILGWRATRRSTSTTIGLRCVGLAALAGGLGLFLVWGGETVILAGRPYDPGMVRDFATSGAPDLATYAVGDSLGSGMMLLLLVPLVSLVAGATGAMAAAHWPRTSHTDA</sequence>
<comment type="caution">
    <text evidence="2">The sequence shown here is derived from an EMBL/GenBank/DDBJ whole genome shotgun (WGS) entry which is preliminary data.</text>
</comment>
<feature type="transmembrane region" description="Helical" evidence="1">
    <location>
        <begin position="119"/>
        <end position="137"/>
    </location>
</feature>
<dbReference type="EMBL" id="BAAAPB010000008">
    <property type="protein sequence ID" value="GAA1976311.1"/>
    <property type="molecule type" value="Genomic_DNA"/>
</dbReference>
<keyword evidence="3" id="KW-1185">Reference proteome</keyword>
<keyword evidence="1" id="KW-1133">Transmembrane helix</keyword>
<dbReference type="Proteomes" id="UP001500571">
    <property type="component" value="Unassembled WGS sequence"/>
</dbReference>
<reference evidence="2 3" key="1">
    <citation type="journal article" date="2019" name="Int. J. Syst. Evol. Microbiol.">
        <title>The Global Catalogue of Microorganisms (GCM) 10K type strain sequencing project: providing services to taxonomists for standard genome sequencing and annotation.</title>
        <authorList>
            <consortium name="The Broad Institute Genomics Platform"/>
            <consortium name="The Broad Institute Genome Sequencing Center for Infectious Disease"/>
            <person name="Wu L."/>
            <person name="Ma J."/>
        </authorList>
    </citation>
    <scope>NUCLEOTIDE SEQUENCE [LARGE SCALE GENOMIC DNA]</scope>
    <source>
        <strain evidence="2 3">JCM 15309</strain>
    </source>
</reference>
<organism evidence="2 3">
    <name type="scientific">Nocardioides panacihumi</name>
    <dbReference type="NCBI Taxonomy" id="400774"/>
    <lineage>
        <taxon>Bacteria</taxon>
        <taxon>Bacillati</taxon>
        <taxon>Actinomycetota</taxon>
        <taxon>Actinomycetes</taxon>
        <taxon>Propionibacteriales</taxon>
        <taxon>Nocardioidaceae</taxon>
        <taxon>Nocardioides</taxon>
    </lineage>
</organism>
<accession>A0ABN2RWT1</accession>
<feature type="transmembrane region" description="Helical" evidence="1">
    <location>
        <begin position="44"/>
        <end position="74"/>
    </location>
</feature>
<proteinExistence type="predicted"/>
<protein>
    <submittedName>
        <fullName evidence="2">Uncharacterized protein</fullName>
    </submittedName>
</protein>
<keyword evidence="1" id="KW-0812">Transmembrane</keyword>
<dbReference type="RefSeq" id="WP_344048309.1">
    <property type="nucleotide sequence ID" value="NZ_BAAAPB010000008.1"/>
</dbReference>
<feature type="transmembrane region" description="Helical" evidence="1">
    <location>
        <begin position="232"/>
        <end position="254"/>
    </location>
</feature>
<evidence type="ECO:0000313" key="2">
    <source>
        <dbReference type="EMBL" id="GAA1976311.1"/>
    </source>
</evidence>
<feature type="transmembrane region" description="Helical" evidence="1">
    <location>
        <begin position="143"/>
        <end position="160"/>
    </location>
</feature>
<name>A0ABN2RWT1_9ACTN</name>
<keyword evidence="1" id="KW-0472">Membrane</keyword>
<feature type="transmembrane region" description="Helical" evidence="1">
    <location>
        <begin position="86"/>
        <end position="107"/>
    </location>
</feature>
<gene>
    <name evidence="2" type="ORF">GCM10009798_41870</name>
</gene>
<feature type="transmembrane region" description="Helical" evidence="1">
    <location>
        <begin position="172"/>
        <end position="191"/>
    </location>
</feature>
<evidence type="ECO:0000313" key="3">
    <source>
        <dbReference type="Proteomes" id="UP001500571"/>
    </source>
</evidence>